<evidence type="ECO:0000256" key="1">
    <source>
        <dbReference type="SAM" id="SignalP"/>
    </source>
</evidence>
<dbReference type="EMBL" id="GHWJ01008661">
    <property type="protein sequence ID" value="NOV41398.1"/>
    <property type="molecule type" value="Transcribed_RNA"/>
</dbReference>
<accession>A0A6M2D7R8</accession>
<evidence type="ECO:0000313" key="2">
    <source>
        <dbReference type="EMBL" id="NOV41398.1"/>
    </source>
</evidence>
<sequence length="192" mass="22290">MYSTKLIIVMGLCVGGIGAQNASFQDLLDLLNTTLKIYVYATSYMMYRLPNEVTCLYYLKLYLQEMFFRVDVNYNVGSQRYSKEVTGVLRNDTPTGDPVMQPYSWPGPFPFAPRHLKYYDKKNHCGVFLLNVTGQTHCELHIWETGIKKEDNFYSVRKICLRSYNIFCGGEKPMVIMYTSNCDKNETRYGSY</sequence>
<dbReference type="InterPro" id="IPR012674">
    <property type="entry name" value="Calycin"/>
</dbReference>
<feature type="chain" id="PRO_5026796154" description="Lipocalin" evidence="1">
    <location>
        <begin position="20"/>
        <end position="192"/>
    </location>
</feature>
<dbReference type="OrthoDB" id="10463733at2759"/>
<feature type="signal peptide" evidence="1">
    <location>
        <begin position="1"/>
        <end position="19"/>
    </location>
</feature>
<name>A0A6M2D7R8_RHIMP</name>
<proteinExistence type="predicted"/>
<organism evidence="2">
    <name type="scientific">Rhipicephalus microplus</name>
    <name type="common">Cattle tick</name>
    <name type="synonym">Boophilus microplus</name>
    <dbReference type="NCBI Taxonomy" id="6941"/>
    <lineage>
        <taxon>Eukaryota</taxon>
        <taxon>Metazoa</taxon>
        <taxon>Ecdysozoa</taxon>
        <taxon>Arthropoda</taxon>
        <taxon>Chelicerata</taxon>
        <taxon>Arachnida</taxon>
        <taxon>Acari</taxon>
        <taxon>Parasitiformes</taxon>
        <taxon>Ixodida</taxon>
        <taxon>Ixodoidea</taxon>
        <taxon>Ixodidae</taxon>
        <taxon>Rhipicephalinae</taxon>
        <taxon>Rhipicephalus</taxon>
        <taxon>Boophilus</taxon>
    </lineage>
</organism>
<reference evidence="2" key="1">
    <citation type="submission" date="2019-09" db="EMBL/GenBank/DDBJ databases">
        <title>Organ-specific transcriptomic study of the physiology of the cattle tick, Rhipicephalus microplus.</title>
        <authorList>
            <person name="Tirloni L."/>
            <person name="Braz G."/>
            <person name="Gandara A.C.P."/>
            <person name="Sabadin G.A."/>
            <person name="da Silva R.M."/>
            <person name="Guizzo M.G."/>
            <person name="Machado J.A."/>
            <person name="Costa E.P."/>
            <person name="Gomes H.F."/>
            <person name="Moraes J."/>
            <person name="Mota M.B.S."/>
            <person name="Mesquita R.D."/>
            <person name="Alvarenga P.H."/>
            <person name="Alves F."/>
            <person name="Seixas A."/>
            <person name="da Fonseca R.N."/>
            <person name="Fogaca A."/>
            <person name="Logullo C."/>
            <person name="Tanaka A."/>
            <person name="Daffre S."/>
            <person name="Termignoni C."/>
            <person name="Vaz I.S.Jr."/>
            <person name="Oliveira P.L."/>
            <person name="Ribeiro J.M."/>
        </authorList>
    </citation>
    <scope>NUCLEOTIDE SEQUENCE</scope>
    <source>
        <strain evidence="2">Porto Alegre</strain>
    </source>
</reference>
<dbReference type="VEuPathDB" id="VectorBase:LOC119174158"/>
<protein>
    <recommendedName>
        <fullName evidence="3">Lipocalin</fullName>
    </recommendedName>
</protein>
<dbReference type="SUPFAM" id="SSF50814">
    <property type="entry name" value="Lipocalins"/>
    <property type="match status" value="1"/>
</dbReference>
<evidence type="ECO:0008006" key="3">
    <source>
        <dbReference type="Google" id="ProtNLM"/>
    </source>
</evidence>
<dbReference type="AlphaFoldDB" id="A0A6M2D7R8"/>
<keyword evidence="1" id="KW-0732">Signal</keyword>